<dbReference type="HOGENOM" id="CLU_2334090_0_0_1"/>
<dbReference type="eggNOG" id="KOG2446">
    <property type="taxonomic scope" value="Eukaryota"/>
</dbReference>
<dbReference type="GO" id="GO:0006094">
    <property type="term" value="P:gluconeogenesis"/>
    <property type="evidence" value="ECO:0007669"/>
    <property type="project" value="UniProtKB-KW"/>
</dbReference>
<keyword evidence="2" id="KW-0324">Glycolysis</keyword>
<reference evidence="4 5" key="1">
    <citation type="journal article" date="2012" name="New Phytol.">
        <title>Insight into trade-off between wood decay and parasitism from the genome of a fungal forest pathogen.</title>
        <authorList>
            <person name="Olson A."/>
            <person name="Aerts A."/>
            <person name="Asiegbu F."/>
            <person name="Belbahri L."/>
            <person name="Bouzid O."/>
            <person name="Broberg A."/>
            <person name="Canback B."/>
            <person name="Coutinho P.M."/>
            <person name="Cullen D."/>
            <person name="Dalman K."/>
            <person name="Deflorio G."/>
            <person name="van Diepen L.T."/>
            <person name="Dunand C."/>
            <person name="Duplessis S."/>
            <person name="Durling M."/>
            <person name="Gonthier P."/>
            <person name="Grimwood J."/>
            <person name="Fossdal C.G."/>
            <person name="Hansson D."/>
            <person name="Henrissat B."/>
            <person name="Hietala A."/>
            <person name="Himmelstrand K."/>
            <person name="Hoffmeister D."/>
            <person name="Hogberg N."/>
            <person name="James T.Y."/>
            <person name="Karlsson M."/>
            <person name="Kohler A."/>
            <person name="Kues U."/>
            <person name="Lee Y.H."/>
            <person name="Lin Y.C."/>
            <person name="Lind M."/>
            <person name="Lindquist E."/>
            <person name="Lombard V."/>
            <person name="Lucas S."/>
            <person name="Lunden K."/>
            <person name="Morin E."/>
            <person name="Murat C."/>
            <person name="Park J."/>
            <person name="Raffaello T."/>
            <person name="Rouze P."/>
            <person name="Salamov A."/>
            <person name="Schmutz J."/>
            <person name="Solheim H."/>
            <person name="Stahlberg J."/>
            <person name="Velez H."/>
            <person name="de Vries R.P."/>
            <person name="Wiebenga A."/>
            <person name="Woodward S."/>
            <person name="Yakovlev I."/>
            <person name="Garbelotto M."/>
            <person name="Martin F."/>
            <person name="Grigoriev I.V."/>
            <person name="Stenlid J."/>
        </authorList>
    </citation>
    <scope>NUCLEOTIDE SEQUENCE [LARGE SCALE GENOMIC DNA]</scope>
    <source>
        <strain evidence="4 5">TC 32-1</strain>
    </source>
</reference>
<dbReference type="STRING" id="747525.W4K405"/>
<dbReference type="InterPro" id="IPR001672">
    <property type="entry name" value="G6P_Isomerase"/>
</dbReference>
<dbReference type="InterPro" id="IPR046348">
    <property type="entry name" value="SIS_dom_sf"/>
</dbReference>
<evidence type="ECO:0000313" key="5">
    <source>
        <dbReference type="Proteomes" id="UP000030671"/>
    </source>
</evidence>
<dbReference type="AlphaFoldDB" id="W4K405"/>
<evidence type="ECO:0000256" key="2">
    <source>
        <dbReference type="ARBA" id="ARBA00023152"/>
    </source>
</evidence>
<evidence type="ECO:0000256" key="3">
    <source>
        <dbReference type="ARBA" id="ARBA00023235"/>
    </source>
</evidence>
<evidence type="ECO:0008006" key="6">
    <source>
        <dbReference type="Google" id="ProtNLM"/>
    </source>
</evidence>
<name>W4K405_HETIT</name>
<dbReference type="KEGG" id="hir:HETIRDRAFT_322918"/>
<dbReference type="Gene3D" id="3.40.50.10490">
    <property type="entry name" value="Glucose-6-phosphate isomerase like protein, domain 1"/>
    <property type="match status" value="1"/>
</dbReference>
<dbReference type="Pfam" id="PF00342">
    <property type="entry name" value="PGI"/>
    <property type="match status" value="1"/>
</dbReference>
<accession>W4K405</accession>
<dbReference type="PANTHER" id="PTHR11469">
    <property type="entry name" value="GLUCOSE-6-PHOSPHATE ISOMERASE"/>
    <property type="match status" value="1"/>
</dbReference>
<dbReference type="GO" id="GO:0004347">
    <property type="term" value="F:glucose-6-phosphate isomerase activity"/>
    <property type="evidence" value="ECO:0007669"/>
    <property type="project" value="InterPro"/>
</dbReference>
<dbReference type="OrthoDB" id="5831190at2759"/>
<keyword evidence="5" id="KW-1185">Reference proteome</keyword>
<dbReference type="GO" id="GO:0005829">
    <property type="term" value="C:cytosol"/>
    <property type="evidence" value="ECO:0007669"/>
    <property type="project" value="TreeGrafter"/>
</dbReference>
<keyword evidence="3" id="KW-0413">Isomerase</keyword>
<dbReference type="EMBL" id="KI925460">
    <property type="protein sequence ID" value="ETW80075.1"/>
    <property type="molecule type" value="Genomic_DNA"/>
</dbReference>
<dbReference type="Proteomes" id="UP000030671">
    <property type="component" value="Unassembled WGS sequence"/>
</dbReference>
<keyword evidence="1" id="KW-0312">Gluconeogenesis</keyword>
<organism evidence="4 5">
    <name type="scientific">Heterobasidion irregulare (strain TC 32-1)</name>
    <dbReference type="NCBI Taxonomy" id="747525"/>
    <lineage>
        <taxon>Eukaryota</taxon>
        <taxon>Fungi</taxon>
        <taxon>Dikarya</taxon>
        <taxon>Basidiomycota</taxon>
        <taxon>Agaricomycotina</taxon>
        <taxon>Agaricomycetes</taxon>
        <taxon>Russulales</taxon>
        <taxon>Bondarzewiaceae</taxon>
        <taxon>Heterobasidion</taxon>
        <taxon>Heterobasidion annosum species complex</taxon>
    </lineage>
</organism>
<dbReference type="SUPFAM" id="SSF53697">
    <property type="entry name" value="SIS domain"/>
    <property type="match status" value="1"/>
</dbReference>
<dbReference type="GO" id="GO:0048029">
    <property type="term" value="F:monosaccharide binding"/>
    <property type="evidence" value="ECO:0007669"/>
    <property type="project" value="TreeGrafter"/>
</dbReference>
<proteinExistence type="predicted"/>
<dbReference type="PANTHER" id="PTHR11469:SF1">
    <property type="entry name" value="GLUCOSE-6-PHOSPHATE ISOMERASE"/>
    <property type="match status" value="1"/>
</dbReference>
<feature type="non-terminal residue" evidence="4">
    <location>
        <position position="1"/>
    </location>
</feature>
<dbReference type="GO" id="GO:0097367">
    <property type="term" value="F:carbohydrate derivative binding"/>
    <property type="evidence" value="ECO:0007669"/>
    <property type="project" value="InterPro"/>
</dbReference>
<dbReference type="GO" id="GO:0006096">
    <property type="term" value="P:glycolytic process"/>
    <property type="evidence" value="ECO:0007669"/>
    <property type="project" value="UniProtKB-KW"/>
</dbReference>
<dbReference type="GeneID" id="20670917"/>
<evidence type="ECO:0000256" key="1">
    <source>
        <dbReference type="ARBA" id="ARBA00022432"/>
    </source>
</evidence>
<dbReference type="PROSITE" id="PS51463">
    <property type="entry name" value="P_GLUCOSE_ISOMERASE_3"/>
    <property type="match status" value="1"/>
</dbReference>
<dbReference type="GO" id="GO:0051156">
    <property type="term" value="P:glucose 6-phosphate metabolic process"/>
    <property type="evidence" value="ECO:0007669"/>
    <property type="project" value="TreeGrafter"/>
</dbReference>
<dbReference type="InParanoid" id="W4K405"/>
<dbReference type="RefSeq" id="XP_009548599.1">
    <property type="nucleotide sequence ID" value="XM_009550304.1"/>
</dbReference>
<sequence length="109" mass="12368">YAAWKMLQQLYDTEKDQLVLNNLFAVDPARFSRDYKEHTAVSDSANTLLLDYFKNLIIQPVFATVLDIVREAGGEQVRDKMFTGEHINTSENRGVLHVVLCSFGSLNTT</sequence>
<protein>
    <recommendedName>
        <fullName evidence="6">Glucose-6-phosphate isomerase</fullName>
    </recommendedName>
</protein>
<evidence type="ECO:0000313" key="4">
    <source>
        <dbReference type="EMBL" id="ETW80075.1"/>
    </source>
</evidence>
<gene>
    <name evidence="4" type="ORF">HETIRDRAFT_322918</name>
</gene>